<evidence type="ECO:0000259" key="1">
    <source>
        <dbReference type="Pfam" id="PF14355"/>
    </source>
</evidence>
<accession>A0ABW3YBF8</accession>
<dbReference type="InterPro" id="IPR026001">
    <property type="entry name" value="Abi-like_C"/>
</dbReference>
<name>A0ABW3YBF8_9ACTN</name>
<organism evidence="2 3">
    <name type="scientific">Micromonospora sonneratiae</name>
    <dbReference type="NCBI Taxonomy" id="1184706"/>
    <lineage>
        <taxon>Bacteria</taxon>
        <taxon>Bacillati</taxon>
        <taxon>Actinomycetota</taxon>
        <taxon>Actinomycetes</taxon>
        <taxon>Micromonosporales</taxon>
        <taxon>Micromonosporaceae</taxon>
        <taxon>Micromonospora</taxon>
    </lineage>
</organism>
<gene>
    <name evidence="2" type="ORF">ACFQ4H_09900</name>
</gene>
<dbReference type="Proteomes" id="UP001597260">
    <property type="component" value="Unassembled WGS sequence"/>
</dbReference>
<feature type="domain" description="Abortive infection protein-like C-terminal" evidence="1">
    <location>
        <begin position="194"/>
        <end position="268"/>
    </location>
</feature>
<evidence type="ECO:0000313" key="3">
    <source>
        <dbReference type="Proteomes" id="UP001597260"/>
    </source>
</evidence>
<keyword evidence="3" id="KW-1185">Reference proteome</keyword>
<evidence type="ECO:0000313" key="2">
    <source>
        <dbReference type="EMBL" id="MFD1321400.1"/>
    </source>
</evidence>
<dbReference type="Pfam" id="PF14355">
    <property type="entry name" value="Abi_C"/>
    <property type="match status" value="1"/>
</dbReference>
<protein>
    <submittedName>
        <fullName evidence="2">Abortive infection family protein</fullName>
    </submittedName>
</protein>
<comment type="caution">
    <text evidence="2">The sequence shown here is derived from an EMBL/GenBank/DDBJ whole genome shotgun (WGS) entry which is preliminary data.</text>
</comment>
<proteinExistence type="predicted"/>
<reference evidence="3" key="1">
    <citation type="journal article" date="2019" name="Int. J. Syst. Evol. Microbiol.">
        <title>The Global Catalogue of Microorganisms (GCM) 10K type strain sequencing project: providing services to taxonomists for standard genome sequencing and annotation.</title>
        <authorList>
            <consortium name="The Broad Institute Genomics Platform"/>
            <consortium name="The Broad Institute Genome Sequencing Center for Infectious Disease"/>
            <person name="Wu L."/>
            <person name="Ma J."/>
        </authorList>
    </citation>
    <scope>NUCLEOTIDE SEQUENCE [LARGE SCALE GENOMIC DNA]</scope>
    <source>
        <strain evidence="3">JCM 31037</strain>
    </source>
</reference>
<sequence length="286" mass="30362">MTGASISEIAALASSARDVQQACADFGLTYVPLDPWDVHGPEDKGDPPAQWEHPWIEAWHVTYATLDACDRDDPLVVVRVLHFARRLAELCLVSAGERAEAKLLRLQRALAGDGLYRTICGDPIEVIDELTALATTAVVETAVIRAEVRRLQSALPADPSVAVGRAKNLVEATAKAILSRHGMPVDNRASVHALAIQAMDVLGAHPRDAANEPSRRMLGRLSAAVQDLAELRNQAGDGHGAASVVAVEPRHGRLAVWSALAWCGFMLESADAPMASPDSSEAGSPG</sequence>
<dbReference type="EMBL" id="JBHTMP010000011">
    <property type="protein sequence ID" value="MFD1321400.1"/>
    <property type="molecule type" value="Genomic_DNA"/>
</dbReference>
<dbReference type="RefSeq" id="WP_377569443.1">
    <property type="nucleotide sequence ID" value="NZ_JBHTMP010000011.1"/>
</dbReference>